<dbReference type="InterPro" id="IPR028190">
    <property type="entry name" value="Ntox21"/>
</dbReference>
<organism evidence="2 3">
    <name type="scientific">Kurthia sibirica</name>
    <dbReference type="NCBI Taxonomy" id="202750"/>
    <lineage>
        <taxon>Bacteria</taxon>
        <taxon>Bacillati</taxon>
        <taxon>Bacillota</taxon>
        <taxon>Bacilli</taxon>
        <taxon>Bacillales</taxon>
        <taxon>Caryophanaceae</taxon>
        <taxon>Kurthia</taxon>
    </lineage>
</organism>
<sequence>MEILNFATEPKYITIDKDSHNGGTWKGAKTIEGLASKKTRSGTYDIELNRIGD</sequence>
<dbReference type="Gene3D" id="3.10.380.20">
    <property type="entry name" value="Novel toxin 21 (CdiA), C-terminal domain"/>
    <property type="match status" value="1"/>
</dbReference>
<evidence type="ECO:0000313" key="3">
    <source>
        <dbReference type="Proteomes" id="UP000245938"/>
    </source>
</evidence>
<dbReference type="Pfam" id="PF15526">
    <property type="entry name" value="Ntox21"/>
    <property type="match status" value="1"/>
</dbReference>
<comment type="caution">
    <text evidence="2">The sequence shown here is derived from an EMBL/GenBank/DDBJ whole genome shotgun (WGS) entry which is preliminary data.</text>
</comment>
<dbReference type="InterPro" id="IPR038181">
    <property type="entry name" value="Ntox21_sf"/>
</dbReference>
<feature type="domain" description="Novel toxin 21" evidence="1">
    <location>
        <begin position="10"/>
        <end position="53"/>
    </location>
</feature>
<proteinExistence type="predicted"/>
<evidence type="ECO:0000259" key="1">
    <source>
        <dbReference type="Pfam" id="PF15526"/>
    </source>
</evidence>
<gene>
    <name evidence="2" type="ORF">DEX24_16375</name>
</gene>
<evidence type="ECO:0000313" key="2">
    <source>
        <dbReference type="EMBL" id="PWI23240.1"/>
    </source>
</evidence>
<dbReference type="Proteomes" id="UP000245938">
    <property type="component" value="Unassembled WGS sequence"/>
</dbReference>
<keyword evidence="3" id="KW-1185">Reference proteome</keyword>
<name>A0A2U3AFD8_9BACL</name>
<dbReference type="AlphaFoldDB" id="A0A2U3AFD8"/>
<protein>
    <recommendedName>
        <fullName evidence="1">Novel toxin 21 domain-containing protein</fullName>
    </recommendedName>
</protein>
<dbReference type="EMBL" id="QFVR01000038">
    <property type="protein sequence ID" value="PWI23240.1"/>
    <property type="molecule type" value="Genomic_DNA"/>
</dbReference>
<dbReference type="OrthoDB" id="2974376at2"/>
<dbReference type="CDD" id="cd20685">
    <property type="entry name" value="CdiA-CT_Ecl_RNase-like"/>
    <property type="match status" value="1"/>
</dbReference>
<accession>A0A2U3AFD8</accession>
<reference evidence="2 3" key="1">
    <citation type="submission" date="2018-05" db="EMBL/GenBank/DDBJ databases">
        <title>Kurthia sibirica genome sequence.</title>
        <authorList>
            <person name="Maclea K.S."/>
            <person name="Goen A.E."/>
        </authorList>
    </citation>
    <scope>NUCLEOTIDE SEQUENCE [LARGE SCALE GENOMIC DNA]</scope>
    <source>
        <strain evidence="2 3">ATCC 49154</strain>
    </source>
</reference>